<dbReference type="InParanoid" id="A0A4S2N7R2"/>
<name>A0A4S2N7R2_9PEZI</name>
<proteinExistence type="predicted"/>
<gene>
    <name evidence="2" type="ORF">EX30DRAFT_368486</name>
</gene>
<dbReference type="AlphaFoldDB" id="A0A4S2N7R2"/>
<feature type="region of interest" description="Disordered" evidence="1">
    <location>
        <begin position="542"/>
        <end position="569"/>
    </location>
</feature>
<feature type="compositionally biased region" description="Pro residues" evidence="1">
    <location>
        <begin position="58"/>
        <end position="73"/>
    </location>
</feature>
<sequence>MLLKYGDFYRRFYSAFSLQQHVEQNPHNGTTEGRNKATTPQSTLDGEAQQLQQDSGQPGPPSPEGKEPIPGPPATLRSTELEQCAVAMIRQMNDHSQLVLDLEKEIHRVNRLFRRHGITAEEKDAHRESLAGLKAVYTRISMRYYDPTEARRLIQSHLRKIRHELPSRSQPELGYVPPFPLYDTAGPPTALNKALLNAFATRRHILPHWKLVPAITSAILTSRSPPDTKTFNILIHGFTIHRLNSLAQIAFRSLLSTSIPPDDHTITSIINLCIKSADFPSYAGTVKTFHAANSVIGSGSAVVPIQSKRVLEAMIHGAAKFGKWKRIKAYIADIRRFHPNDKTLSLHCLTALLKLCAQKRDWMKGKRIWADIVRYRMQELDRRALRQVLHLCNACDKLQWVPGIMRIAESKGWDWSVFLGINKHKGLRVKRTVKLPPLAKVVQEGKSFGAYLDKRRNRAHGERRRKLLEAVEEAYDACEMRVARWHEEQLEYASLGGSMLDEQDPEDLGEEEEDDDDDIQDPDSPYTGLFASIIASLPPTTPPPVLLAYHPTSPSTTTAKHPDPDPVTPEERAEIWDRILKERLPIVREAVDGAWGEYVPPPMKQGDKEVQREWKPSVDAYARGFE</sequence>
<dbReference type="Gene3D" id="1.25.40.10">
    <property type="entry name" value="Tetratricopeptide repeat domain"/>
    <property type="match status" value="1"/>
</dbReference>
<accession>A0A4S2N7R2</accession>
<reference evidence="2 3" key="1">
    <citation type="submission" date="2019-04" db="EMBL/GenBank/DDBJ databases">
        <title>Comparative genomics and transcriptomics to analyze fruiting body development in filamentous ascomycetes.</title>
        <authorList>
            <consortium name="DOE Joint Genome Institute"/>
            <person name="Lutkenhaus R."/>
            <person name="Traeger S."/>
            <person name="Breuer J."/>
            <person name="Kuo A."/>
            <person name="Lipzen A."/>
            <person name="Pangilinan J."/>
            <person name="Dilworth D."/>
            <person name="Sandor L."/>
            <person name="Poggeler S."/>
            <person name="Barry K."/>
            <person name="Grigoriev I.V."/>
            <person name="Nowrousian M."/>
        </authorList>
    </citation>
    <scope>NUCLEOTIDE SEQUENCE [LARGE SCALE GENOMIC DNA]</scope>
    <source>
        <strain evidence="2 3">CBS 389.68</strain>
    </source>
</reference>
<dbReference type="Proteomes" id="UP000298138">
    <property type="component" value="Unassembled WGS sequence"/>
</dbReference>
<feature type="compositionally biased region" description="Polar residues" evidence="1">
    <location>
        <begin position="24"/>
        <end position="44"/>
    </location>
</feature>
<dbReference type="EMBL" id="ML220112">
    <property type="protein sequence ID" value="TGZ85398.1"/>
    <property type="molecule type" value="Genomic_DNA"/>
</dbReference>
<feature type="region of interest" description="Disordered" evidence="1">
    <location>
        <begin position="494"/>
        <end position="525"/>
    </location>
</feature>
<feature type="region of interest" description="Disordered" evidence="1">
    <location>
        <begin position="24"/>
        <end position="76"/>
    </location>
</feature>
<feature type="compositionally biased region" description="Basic and acidic residues" evidence="1">
    <location>
        <begin position="560"/>
        <end position="569"/>
    </location>
</feature>
<feature type="compositionally biased region" description="Acidic residues" evidence="1">
    <location>
        <begin position="501"/>
        <end position="521"/>
    </location>
</feature>
<organism evidence="2 3">
    <name type="scientific">Ascodesmis nigricans</name>
    <dbReference type="NCBI Taxonomy" id="341454"/>
    <lineage>
        <taxon>Eukaryota</taxon>
        <taxon>Fungi</taxon>
        <taxon>Dikarya</taxon>
        <taxon>Ascomycota</taxon>
        <taxon>Pezizomycotina</taxon>
        <taxon>Pezizomycetes</taxon>
        <taxon>Pezizales</taxon>
        <taxon>Ascodesmidaceae</taxon>
        <taxon>Ascodesmis</taxon>
    </lineage>
</organism>
<dbReference type="STRING" id="341454.A0A4S2N7R2"/>
<protein>
    <submittedName>
        <fullName evidence="2">Uncharacterized protein</fullName>
    </submittedName>
</protein>
<evidence type="ECO:0000313" key="2">
    <source>
        <dbReference type="EMBL" id="TGZ85398.1"/>
    </source>
</evidence>
<dbReference type="OrthoDB" id="185373at2759"/>
<evidence type="ECO:0000313" key="3">
    <source>
        <dbReference type="Proteomes" id="UP000298138"/>
    </source>
</evidence>
<dbReference type="InterPro" id="IPR011990">
    <property type="entry name" value="TPR-like_helical_dom_sf"/>
</dbReference>
<evidence type="ECO:0000256" key="1">
    <source>
        <dbReference type="SAM" id="MobiDB-lite"/>
    </source>
</evidence>
<keyword evidence="3" id="KW-1185">Reference proteome</keyword>